<feature type="region of interest" description="Disordered" evidence="1">
    <location>
        <begin position="166"/>
        <end position="190"/>
    </location>
</feature>
<accession>A0A8T0QSB8</accession>
<gene>
    <name evidence="2" type="ORF">PVAP13_6NG002133</name>
</gene>
<reference evidence="2" key="1">
    <citation type="submission" date="2020-05" db="EMBL/GenBank/DDBJ databases">
        <title>WGS assembly of Panicum virgatum.</title>
        <authorList>
            <person name="Lovell J.T."/>
            <person name="Jenkins J."/>
            <person name="Shu S."/>
            <person name="Juenger T.E."/>
            <person name="Schmutz J."/>
        </authorList>
    </citation>
    <scope>NUCLEOTIDE SEQUENCE</scope>
    <source>
        <strain evidence="2">AP13</strain>
    </source>
</reference>
<proteinExistence type="predicted"/>
<sequence>MATNTVGVVIFDDFLKDGFTALRWARKEFVTKSPRPKLCVILIKKADVAQAPVIRQPLTGVSITRLSNWQEIVDMFFPRFLPGGQQARQRFDVLFGDFKKNIAGEMYEGTSIQHTLKFAMQQIKDLDTLIVGCAAGAITTERSKLPTELELSAGCKQIVLVEKIVSPPPPPRTAHQTAPPAGRESAAPSDPSTAVISFMVVCICASMTGTRPDTKCTVKLFQADDLE</sequence>
<evidence type="ECO:0000313" key="3">
    <source>
        <dbReference type="Proteomes" id="UP000823388"/>
    </source>
</evidence>
<evidence type="ECO:0000256" key="1">
    <source>
        <dbReference type="SAM" id="MobiDB-lite"/>
    </source>
</evidence>
<dbReference type="Proteomes" id="UP000823388">
    <property type="component" value="Chromosome 6N"/>
</dbReference>
<evidence type="ECO:0000313" key="2">
    <source>
        <dbReference type="EMBL" id="KAG2576006.1"/>
    </source>
</evidence>
<keyword evidence="3" id="KW-1185">Reference proteome</keyword>
<organism evidence="2 3">
    <name type="scientific">Panicum virgatum</name>
    <name type="common">Blackwell switchgrass</name>
    <dbReference type="NCBI Taxonomy" id="38727"/>
    <lineage>
        <taxon>Eukaryota</taxon>
        <taxon>Viridiplantae</taxon>
        <taxon>Streptophyta</taxon>
        <taxon>Embryophyta</taxon>
        <taxon>Tracheophyta</taxon>
        <taxon>Spermatophyta</taxon>
        <taxon>Magnoliopsida</taxon>
        <taxon>Liliopsida</taxon>
        <taxon>Poales</taxon>
        <taxon>Poaceae</taxon>
        <taxon>PACMAD clade</taxon>
        <taxon>Panicoideae</taxon>
        <taxon>Panicodae</taxon>
        <taxon>Paniceae</taxon>
        <taxon>Panicinae</taxon>
        <taxon>Panicum</taxon>
        <taxon>Panicum sect. Hiantes</taxon>
    </lineage>
</organism>
<protein>
    <submittedName>
        <fullName evidence="2">Uncharacterized protein</fullName>
    </submittedName>
</protein>
<dbReference type="EMBL" id="CM029048">
    <property type="protein sequence ID" value="KAG2576006.1"/>
    <property type="molecule type" value="Genomic_DNA"/>
</dbReference>
<name>A0A8T0QSB8_PANVG</name>
<dbReference type="AlphaFoldDB" id="A0A8T0QSB8"/>
<comment type="caution">
    <text evidence="2">The sequence shown here is derived from an EMBL/GenBank/DDBJ whole genome shotgun (WGS) entry which is preliminary data.</text>
</comment>